<comment type="caution">
    <text evidence="4">The sequence shown here is derived from an EMBL/GenBank/DDBJ whole genome shotgun (WGS) entry which is preliminary data.</text>
</comment>
<feature type="domain" description="Thioredoxin-like fold" evidence="3">
    <location>
        <begin position="2"/>
        <end position="76"/>
    </location>
</feature>
<evidence type="ECO:0000256" key="1">
    <source>
        <dbReference type="PIRSR" id="PIRSR037031-50"/>
    </source>
</evidence>
<dbReference type="NCBIfam" id="TIGR00412">
    <property type="entry name" value="redox_disulf_2"/>
    <property type="match status" value="1"/>
</dbReference>
<name>A0A3P3VQ32_9GAMM</name>
<dbReference type="PANTHER" id="PTHR36450">
    <property type="entry name" value="THIOREDOXIN"/>
    <property type="match status" value="1"/>
</dbReference>
<feature type="disulfide bond" description="Redox-active" evidence="2">
    <location>
        <begin position="11"/>
        <end position="14"/>
    </location>
</feature>
<reference evidence="4 5" key="2">
    <citation type="submission" date="2018-12" db="EMBL/GenBank/DDBJ databases">
        <title>Simiduia agarivorans gen. nov., sp. nov., a marine, agarolytic bacterium isolated from shallow coastal water from Keelung, Taiwan.</title>
        <authorList>
            <person name="Shieh W.Y."/>
        </authorList>
    </citation>
    <scope>NUCLEOTIDE SEQUENCE [LARGE SCALE GENOMIC DNA]</scope>
    <source>
        <strain evidence="4 5">GTF-13</strain>
    </source>
</reference>
<dbReference type="InterPro" id="IPR005243">
    <property type="entry name" value="THIRX-like_proc"/>
</dbReference>
<gene>
    <name evidence="4" type="ORF">D0544_06410</name>
</gene>
<dbReference type="Gene3D" id="3.40.30.10">
    <property type="entry name" value="Glutaredoxin"/>
    <property type="match status" value="1"/>
</dbReference>
<keyword evidence="5" id="KW-1185">Reference proteome</keyword>
<dbReference type="Proteomes" id="UP000280792">
    <property type="component" value="Unassembled WGS sequence"/>
</dbReference>
<dbReference type="AlphaFoldDB" id="A0A3P3VQ32"/>
<dbReference type="PANTHER" id="PTHR36450:SF1">
    <property type="entry name" value="THIOREDOXIN"/>
    <property type="match status" value="1"/>
</dbReference>
<keyword evidence="2" id="KW-1015">Disulfide bond</keyword>
<dbReference type="InterPro" id="IPR012336">
    <property type="entry name" value="Thioredoxin-like_fold"/>
</dbReference>
<evidence type="ECO:0000313" key="5">
    <source>
        <dbReference type="Proteomes" id="UP000280792"/>
    </source>
</evidence>
<protein>
    <submittedName>
        <fullName evidence="4">Thioredoxin family protein</fullName>
    </submittedName>
</protein>
<dbReference type="PIRSF" id="PIRSF037031">
    <property type="entry name" value="Redox_disulphide_2"/>
    <property type="match status" value="1"/>
</dbReference>
<organism evidence="4 5">
    <name type="scientific">Aestuariirhabdus litorea</name>
    <dbReference type="NCBI Taxonomy" id="2528527"/>
    <lineage>
        <taxon>Bacteria</taxon>
        <taxon>Pseudomonadati</taxon>
        <taxon>Pseudomonadota</taxon>
        <taxon>Gammaproteobacteria</taxon>
        <taxon>Oceanospirillales</taxon>
        <taxon>Aestuariirhabdaceae</taxon>
        <taxon>Aestuariirhabdus</taxon>
    </lineage>
</organism>
<sequence length="78" mass="8291">MMEIKVLGSGCAKCEKTVESISRIARELGVDASVVKVTDLQQIVALGVMSTPGVVVDGTLVHSGSIPHRDEIERWLSG</sequence>
<dbReference type="EMBL" id="QWEZ01000001">
    <property type="protein sequence ID" value="RRJ84730.1"/>
    <property type="molecule type" value="Genomic_DNA"/>
</dbReference>
<dbReference type="Pfam" id="PF13192">
    <property type="entry name" value="Thioredoxin_3"/>
    <property type="match status" value="1"/>
</dbReference>
<reference evidence="4 5" key="1">
    <citation type="submission" date="2018-08" db="EMBL/GenBank/DDBJ databases">
        <authorList>
            <person name="Khan S.A."/>
        </authorList>
    </citation>
    <scope>NUCLEOTIDE SEQUENCE [LARGE SCALE GENOMIC DNA]</scope>
    <source>
        <strain evidence="4 5">GTF-13</strain>
    </source>
</reference>
<evidence type="ECO:0000259" key="3">
    <source>
        <dbReference type="Pfam" id="PF13192"/>
    </source>
</evidence>
<accession>A0A3P3VQ32</accession>
<evidence type="ECO:0000256" key="2">
    <source>
        <dbReference type="PIRSR" id="PIRSR037031-51"/>
    </source>
</evidence>
<dbReference type="SUPFAM" id="SSF52833">
    <property type="entry name" value="Thioredoxin-like"/>
    <property type="match status" value="1"/>
</dbReference>
<feature type="active site" description="Nucleophile" evidence="1">
    <location>
        <position position="14"/>
    </location>
</feature>
<feature type="active site" description="Nucleophile" evidence="1">
    <location>
        <position position="11"/>
    </location>
</feature>
<evidence type="ECO:0000313" key="4">
    <source>
        <dbReference type="EMBL" id="RRJ84730.1"/>
    </source>
</evidence>
<keyword evidence="2" id="KW-0676">Redox-active center</keyword>
<dbReference type="InterPro" id="IPR036249">
    <property type="entry name" value="Thioredoxin-like_sf"/>
</dbReference>
<proteinExistence type="predicted"/>